<keyword evidence="5" id="KW-1185">Reference proteome</keyword>
<evidence type="ECO:0000259" key="3">
    <source>
        <dbReference type="Pfam" id="PF00817"/>
    </source>
</evidence>
<dbReference type="OrthoDB" id="625722at2"/>
<proteinExistence type="predicted"/>
<dbReference type="InterPro" id="IPR001126">
    <property type="entry name" value="UmuC"/>
</dbReference>
<comment type="caution">
    <text evidence="4">The sequence shown here is derived from an EMBL/GenBank/DDBJ whole genome shotgun (WGS) entry which is preliminary data.</text>
</comment>
<dbReference type="InterPro" id="IPR050356">
    <property type="entry name" value="SulA_CellDiv_inhibitor"/>
</dbReference>
<reference evidence="4 5" key="1">
    <citation type="submission" date="2018-06" db="EMBL/GenBank/DDBJ databases">
        <title>Azoarcus communis strain SWub3 genome.</title>
        <authorList>
            <person name="Zorraquino Salvo V."/>
            <person name="Toubiana D."/>
            <person name="Blumwald E."/>
        </authorList>
    </citation>
    <scope>NUCLEOTIDE SEQUENCE [LARGE SCALE GENOMIC DNA]</scope>
    <source>
        <strain evidence="4 5">SWub3</strain>
    </source>
</reference>
<gene>
    <name evidence="4" type="ORF">DNK49_11445</name>
</gene>
<dbReference type="Proteomes" id="UP000248259">
    <property type="component" value="Unassembled WGS sequence"/>
</dbReference>
<name>A0A323UUS8_9RHOO</name>
<evidence type="ECO:0000313" key="5">
    <source>
        <dbReference type="Proteomes" id="UP000248259"/>
    </source>
</evidence>
<dbReference type="PANTHER" id="PTHR35369:SF2">
    <property type="entry name" value="BLR3025 PROTEIN"/>
    <property type="match status" value="1"/>
</dbReference>
<evidence type="ECO:0000313" key="4">
    <source>
        <dbReference type="EMBL" id="PZA16284.1"/>
    </source>
</evidence>
<accession>A0A323UUS8</accession>
<sequence>MRWLALILPDLALQTHLRGIAEPGAIAITDPGPPVRVLAVSHAARLAGIQPGHSVPAALAMLPGLQLRPRDRMAEQALLQEVACWASAYTPRLSLDPPDGIVLDIAATLKLFGGADAIEQTLHEGLRHQGLRIATAQAPTPLAARWLARCPTPHRPHVPADWQARLDALPLDLLADGSDVSPASLALLADIGLRTMGEVRTLPRAGLARRQASAVIQTQARAYGETPDLRTEFVPPPSYRSHLPLSWPTIQIDPLLFASRRLIAGLCSWLTARHAGIDHCRLTLIHERGGEQAIDILTGTPSRNEAQLNLLVREHLGRIELSQAIDSLAIEAREPRPLVQPVGDLFGDPAGGREHASMLVDRLRARLGLEGVRQLRSRNDHRPERASQAIPFDPRPSRSPPIATQRPRGDRPLWLLPQARPIADPARLRLLRGPERIETGWWDGQDIRRDYYLAETPDAARWWIFQELDPPQAWFVHGYFA</sequence>
<keyword evidence="1" id="KW-0227">DNA damage</keyword>
<dbReference type="PANTHER" id="PTHR35369">
    <property type="entry name" value="BLR3025 PROTEIN-RELATED"/>
    <property type="match status" value="1"/>
</dbReference>
<protein>
    <submittedName>
        <fullName evidence="4">DNA polymerase Y family protein</fullName>
    </submittedName>
</protein>
<dbReference type="InterPro" id="IPR043502">
    <property type="entry name" value="DNA/RNA_pol_sf"/>
</dbReference>
<feature type="region of interest" description="Disordered" evidence="2">
    <location>
        <begin position="375"/>
        <end position="410"/>
    </location>
</feature>
<dbReference type="RefSeq" id="WP_110524647.1">
    <property type="nucleotide sequence ID" value="NZ_QKOE01000007.1"/>
</dbReference>
<dbReference type="GO" id="GO:0006281">
    <property type="term" value="P:DNA repair"/>
    <property type="evidence" value="ECO:0007669"/>
    <property type="project" value="InterPro"/>
</dbReference>
<dbReference type="CDD" id="cd03468">
    <property type="entry name" value="PolY_like"/>
    <property type="match status" value="1"/>
</dbReference>
<dbReference type="SUPFAM" id="SSF56672">
    <property type="entry name" value="DNA/RNA polymerases"/>
    <property type="match status" value="1"/>
</dbReference>
<organism evidence="4 5">
    <name type="scientific">Parazoarcus communis SWub3 = DSM 12120</name>
    <dbReference type="NCBI Taxonomy" id="1121029"/>
    <lineage>
        <taxon>Bacteria</taxon>
        <taxon>Pseudomonadati</taxon>
        <taxon>Pseudomonadota</taxon>
        <taxon>Betaproteobacteria</taxon>
        <taxon>Rhodocyclales</taxon>
        <taxon>Zoogloeaceae</taxon>
        <taxon>Parazoarcus</taxon>
    </lineage>
</organism>
<evidence type="ECO:0000256" key="2">
    <source>
        <dbReference type="SAM" id="MobiDB-lite"/>
    </source>
</evidence>
<dbReference type="AlphaFoldDB" id="A0A323UUS8"/>
<evidence type="ECO:0000256" key="1">
    <source>
        <dbReference type="ARBA" id="ARBA00022763"/>
    </source>
</evidence>
<feature type="domain" description="UmuC" evidence="3">
    <location>
        <begin position="28"/>
        <end position="146"/>
    </location>
</feature>
<dbReference type="Pfam" id="PF00817">
    <property type="entry name" value="IMS"/>
    <property type="match status" value="1"/>
</dbReference>
<dbReference type="EMBL" id="QKOE01000007">
    <property type="protein sequence ID" value="PZA16284.1"/>
    <property type="molecule type" value="Genomic_DNA"/>
</dbReference>